<reference evidence="3 4" key="1">
    <citation type="submission" date="2020-12" db="EMBL/GenBank/DDBJ databases">
        <title>Concerted genomic and epigenomic changes stabilize Arabidopsis allopolyploids.</title>
        <authorList>
            <person name="Chen Z."/>
        </authorList>
    </citation>
    <scope>NUCLEOTIDE SEQUENCE [LARGE SCALE GENOMIC DNA]</scope>
    <source>
        <strain evidence="3">Allo738</strain>
        <tissue evidence="3">Leaf</tissue>
    </source>
</reference>
<dbReference type="InterPro" id="IPR026960">
    <property type="entry name" value="RVT-Znf"/>
</dbReference>
<dbReference type="InterPro" id="IPR000477">
    <property type="entry name" value="RT_dom"/>
</dbReference>
<name>A0A8T2A7B9_9BRAS</name>
<accession>A0A8T2A7B9</accession>
<keyword evidence="4" id="KW-1185">Reference proteome</keyword>
<dbReference type="Pfam" id="PF03372">
    <property type="entry name" value="Exo_endo_phos"/>
    <property type="match status" value="1"/>
</dbReference>
<dbReference type="SMART" id="SM00343">
    <property type="entry name" value="ZnF_C2HC"/>
    <property type="match status" value="2"/>
</dbReference>
<dbReference type="GO" id="GO:0008270">
    <property type="term" value="F:zinc ion binding"/>
    <property type="evidence" value="ECO:0007669"/>
    <property type="project" value="InterPro"/>
</dbReference>
<evidence type="ECO:0000313" key="3">
    <source>
        <dbReference type="EMBL" id="KAG7568329.1"/>
    </source>
</evidence>
<evidence type="ECO:0000313" key="4">
    <source>
        <dbReference type="Proteomes" id="UP000694240"/>
    </source>
</evidence>
<sequence>MGKTSKKKKKPQGWISPSGSASPPSSASISSDSNQQSSLVSPVSKFQPPNASALVPETGSAIVDSQSVGSPDLGEKPLMTLGSKVSTVPAQSASVIVSTTSSATVENLIPTVTDLGTPVLGQVSGELLVQTPTVSAPSQIPLVEIASVPTPSKPPAIAVANAADASSLPPSPVVGGDSWVNLFKGSAKSLSKKGESFILPSGEACVKIPNAIIEKNLKSWESFIIGQFYADPPPQALIHTIVNGIWSRHFKDISVSKLEGNAFLFRIPNAQTRRRVLNQMLWQVEGQTMFVANWEPGMVPVKPELSSAPIWLELRNVPLQFFNDDGFERIAGLVGDPKFLHPDTANKTNLEVAKVFTVIDPRKPLPEAVNVQFDSGDIARVGVSSPWMPPICSHCKEVGHTLKRCRTAPVTCKGCKSTSHSISTCPRVQGNGVRKPVRAKGTATGSLYKEKKLPLVVQENVLNNQPIARDKVYVVKPNSKSPLIPPSSLLLGSVPLVGDSSKSAGKRILVDVSDGEKEKISDADPDSSDTLSSEAAEDFDEDYVSEEEHEYLEPKIAKFVNALLPGWLFDDNYAFSDLGKIWILWHPTVKVTVLTKSLQMITCEVEFPGNPSAFIISFVYASNDDFARSLLWRELIDTAESSSVVGKAWAVLGDFNQILSPAEHSTRSNQNVDRAMREFSDSLLNASLSDLNFRGCSFTWWNKRRLNPVAKKLDRILVNDDWQVLFPFSSGFFGAPEFSDHSPCTITLDHAQPRQKKPFKFFNYLLKNPDFLPLVCLSWFSFNFVGSEMFRVSSKLKELKLVIREFSKLNYSDLEKRVKEAMEVLSVAQTTMLSNPSVANAALELDASRKWELLSQAEESFFCQRSRITWLDEGDKNSAYFHRMASVRQSINHIHYLEDAAGNRFDTQVSIHEHCVDFFKDLLGSVETPPLFIQEDISSILDFNCSAEQKVSFEALFTTEEIKAAFFSLPRNKTSGPDGYSAEFFTSCWSVIGGEVSAAVAEFFRSGTLLKQWNATTLVLIPKIQNASRVSDFRPISCLNTMYKVISKLLANRLKSILPLVISHSQSAFLPGRLLSENVLLASEIVQGYNRSNISPRGMLKVDIRKAFDSVRWDFVLSILHALGIPVRFIGWIKECICSPSFSIQVNGISAGFFKSTRGLRQGDPLSPYLFLLAMEVFSRLVLSRFESGYISYHPKTSDLKISHLMFADDVMVFFDGSSSSLHGIYETLDDFATWSGLRINREKTLLFHSGLSLQESSSIAAYGFPIGSLPVRYLGLPLMSRKLRINEYSPLLAKISSKFRAWAVKSLSFAGRTQLISSVIYGIVNFWISTFMLPKGCIRMIESICARFLWSGNIDTTGKSKVSWKTVCLPKSEGGLGLRKFSVWNTTLCLRLIWLLFSNSGSLWVAWHHHHHKLALVSFWAVKLKGNDSWFWKSLLKLRGLAQKFIHCIIGNGSQTWFWHDNWTKLGPLICFLGEDGPRNLRIPLHAKVSEAYNSHGWIIASPRSDQALALHVFLSSLDLSTLALAEDSFVWVVEDKPSQNFSASKTWEAIRPRDSTKEWAKLVWFKGSTPKHAFNMWIANLDRLPTMSRLASWGLQVSPLCCLCSTAVETRDHLFLHCPFAQVIWDLIMPRLRQPLRVFSRWSSLLDWAKENNQLSPSTLRLLIVHALVYSVWRQRNNLIHNQVVVPPLTIFRDIDRQIINSINARRYLKRFRNLMLCWL</sequence>
<dbReference type="CDD" id="cd01650">
    <property type="entry name" value="RT_nLTR_like"/>
    <property type="match status" value="1"/>
</dbReference>
<dbReference type="GO" id="GO:0003964">
    <property type="term" value="F:RNA-directed DNA polymerase activity"/>
    <property type="evidence" value="ECO:0007669"/>
    <property type="project" value="UniProtKB-KW"/>
</dbReference>
<gene>
    <name evidence="3" type="ORF">ISN45_Aa04g011580</name>
</gene>
<keyword evidence="3" id="KW-0808">Transferase</keyword>
<organism evidence="3 4">
    <name type="scientific">Arabidopsis thaliana x Arabidopsis arenosa</name>
    <dbReference type="NCBI Taxonomy" id="1240361"/>
    <lineage>
        <taxon>Eukaryota</taxon>
        <taxon>Viridiplantae</taxon>
        <taxon>Streptophyta</taxon>
        <taxon>Embryophyta</taxon>
        <taxon>Tracheophyta</taxon>
        <taxon>Spermatophyta</taxon>
        <taxon>Magnoliopsida</taxon>
        <taxon>eudicotyledons</taxon>
        <taxon>Gunneridae</taxon>
        <taxon>Pentapetalae</taxon>
        <taxon>rosids</taxon>
        <taxon>malvids</taxon>
        <taxon>Brassicales</taxon>
        <taxon>Brassicaceae</taxon>
        <taxon>Camelineae</taxon>
        <taxon>Arabidopsis</taxon>
    </lineage>
</organism>
<proteinExistence type="predicted"/>
<feature type="domain" description="Reverse transcriptase" evidence="2">
    <location>
        <begin position="1002"/>
        <end position="1279"/>
    </location>
</feature>
<feature type="region of interest" description="Disordered" evidence="1">
    <location>
        <begin position="515"/>
        <end position="539"/>
    </location>
</feature>
<dbReference type="PANTHER" id="PTHR33116">
    <property type="entry name" value="REVERSE TRANSCRIPTASE ZINC-BINDING DOMAIN-CONTAINING PROTEIN-RELATED-RELATED"/>
    <property type="match status" value="1"/>
</dbReference>
<dbReference type="Pfam" id="PF14111">
    <property type="entry name" value="DUF4283"/>
    <property type="match status" value="1"/>
</dbReference>
<dbReference type="PROSITE" id="PS50878">
    <property type="entry name" value="RT_POL"/>
    <property type="match status" value="1"/>
</dbReference>
<comment type="caution">
    <text evidence="3">The sequence shown here is derived from an EMBL/GenBank/DDBJ whole genome shotgun (WGS) entry which is preliminary data.</text>
</comment>
<evidence type="ECO:0000259" key="2">
    <source>
        <dbReference type="PROSITE" id="PS50878"/>
    </source>
</evidence>
<dbReference type="InterPro" id="IPR001878">
    <property type="entry name" value="Znf_CCHC"/>
</dbReference>
<dbReference type="Pfam" id="PF13966">
    <property type="entry name" value="zf-RVT"/>
    <property type="match status" value="1"/>
</dbReference>
<evidence type="ECO:0000256" key="1">
    <source>
        <dbReference type="SAM" id="MobiDB-lite"/>
    </source>
</evidence>
<protein>
    <submittedName>
        <fullName evidence="3">Reverse transcriptase domain</fullName>
    </submittedName>
</protein>
<dbReference type="GO" id="GO:0003676">
    <property type="term" value="F:nucleic acid binding"/>
    <property type="evidence" value="ECO:0007669"/>
    <property type="project" value="InterPro"/>
</dbReference>
<dbReference type="PANTHER" id="PTHR33116:SF80">
    <property type="entry name" value="REVERSE TRANSCRIPTASE ZINC-BINDING DOMAIN-CONTAINING PROTEIN"/>
    <property type="match status" value="1"/>
</dbReference>
<feature type="compositionally biased region" description="Low complexity" evidence="1">
    <location>
        <begin position="16"/>
        <end position="42"/>
    </location>
</feature>
<feature type="compositionally biased region" description="Basic residues" evidence="1">
    <location>
        <begin position="1"/>
        <end position="11"/>
    </location>
</feature>
<feature type="region of interest" description="Disordered" evidence="1">
    <location>
        <begin position="1"/>
        <end position="57"/>
    </location>
</feature>
<dbReference type="EMBL" id="JAEFBK010000009">
    <property type="protein sequence ID" value="KAG7568329.1"/>
    <property type="molecule type" value="Genomic_DNA"/>
</dbReference>
<dbReference type="InterPro" id="IPR005135">
    <property type="entry name" value="Endo/exonuclease/phosphatase"/>
</dbReference>
<keyword evidence="3" id="KW-0695">RNA-directed DNA polymerase</keyword>
<dbReference type="Pfam" id="PF00078">
    <property type="entry name" value="RVT_1"/>
    <property type="match status" value="1"/>
</dbReference>
<keyword evidence="3" id="KW-0548">Nucleotidyltransferase</keyword>
<dbReference type="Proteomes" id="UP000694240">
    <property type="component" value="Chromosome 9"/>
</dbReference>
<dbReference type="InterPro" id="IPR025558">
    <property type="entry name" value="DUF4283"/>
</dbReference>